<dbReference type="AlphaFoldDB" id="A0A151X053"/>
<gene>
    <name evidence="1" type="ORF">ALC60_07330</name>
</gene>
<dbReference type="InterPro" id="IPR016162">
    <property type="entry name" value="Ald_DH_N"/>
</dbReference>
<keyword evidence="2" id="KW-1185">Reference proteome</keyword>
<dbReference type="Proteomes" id="UP000075809">
    <property type="component" value="Unassembled WGS sequence"/>
</dbReference>
<dbReference type="STRING" id="64791.A0A151X053"/>
<dbReference type="Gene3D" id="3.40.605.10">
    <property type="entry name" value="Aldehyde Dehydrogenase, Chain A, domain 1"/>
    <property type="match status" value="2"/>
</dbReference>
<organism evidence="1 2">
    <name type="scientific">Mycetomoellerius zeteki</name>
    <dbReference type="NCBI Taxonomy" id="64791"/>
    <lineage>
        <taxon>Eukaryota</taxon>
        <taxon>Metazoa</taxon>
        <taxon>Ecdysozoa</taxon>
        <taxon>Arthropoda</taxon>
        <taxon>Hexapoda</taxon>
        <taxon>Insecta</taxon>
        <taxon>Pterygota</taxon>
        <taxon>Neoptera</taxon>
        <taxon>Endopterygota</taxon>
        <taxon>Hymenoptera</taxon>
        <taxon>Apocrita</taxon>
        <taxon>Aculeata</taxon>
        <taxon>Formicoidea</taxon>
        <taxon>Formicidae</taxon>
        <taxon>Myrmicinae</taxon>
        <taxon>Mycetomoellerius</taxon>
    </lineage>
</organism>
<reference evidence="1 2" key="1">
    <citation type="submission" date="2015-09" db="EMBL/GenBank/DDBJ databases">
        <title>Trachymyrmex zeteki WGS genome.</title>
        <authorList>
            <person name="Nygaard S."/>
            <person name="Hu H."/>
            <person name="Boomsma J."/>
            <person name="Zhang G."/>
        </authorList>
    </citation>
    <scope>NUCLEOTIDE SEQUENCE [LARGE SCALE GENOMIC DNA]</scope>
    <source>
        <strain evidence="1">Tzet28-1</strain>
        <tissue evidence="1">Whole body</tissue>
    </source>
</reference>
<evidence type="ECO:0000313" key="2">
    <source>
        <dbReference type="Proteomes" id="UP000075809"/>
    </source>
</evidence>
<sequence>MIILEDSDLYAVINCLIITDHFPLYKIWVQKRVHEKFVWLMKNYRSTLSITIDTFQSVKDIQFLPYDNIISIVSIWSEDIVAAKNLALSINSHVVFINTYMDFYGSILLWIYKHISMQSRRNTEWVMNNITHQNEPIIQNQESSTNVVHLSSIIKINDISVGNLFYDGAWQKPIKSMYWKHNDSFWANATHTDIKKCYQSANKGFKTWSNMSMKARIQILSRFISILKLNGKFVLAAIVERWMRFPYLYESIRGHIENDMIEILQTHIPLGVIILREENENILFFRLMQTLIAGNSVIVMFDANFCNLSSHYDMFSKCGIPPGVINLLSHENTSTLEFKLCLEDYATYANRYFLKGTSKEAYVLPFKRLTITKRIIIPLLEILGKTIYQNMLFFASLFKHVDVIFTILRYLTDYSVIIANKSEVTSDKPYTRNEMIILDDSDLYAVINCLIITDHFPLYKIWVQKRVHEKFVWLMKNYRSTLSITIDTFQSVKDIQFLPYDNIISIVSIWSEDIVAAKNLALSINSHVVFINTYMDFYGSTLLWIYKHISVQYEINSECMMLNINYQHKLINQNQESNTNLVHLSSVVKINDISIGNLFYDGAWQKPIKGMYWKHNDSFWANATHTDIKKCYQSANKGFKTWSNMSMKARIQILSRFISILKLNGKFVLAAIVERWMRFPYLYDSIQGCIENGMIEILQTHIPLGVIILREENENILFFRLMQTLIAGNSVIVMFDANFCNLSSHYDMFSKCGIPPGVINLLSHENTSTLELNLCLENYATYANRYFLKGTSKEAYIVPFKRLTIIKQISIPL</sequence>
<dbReference type="SUPFAM" id="SSF53720">
    <property type="entry name" value="ALDH-like"/>
    <property type="match status" value="2"/>
</dbReference>
<proteinExistence type="predicted"/>
<dbReference type="GO" id="GO:0016491">
    <property type="term" value="F:oxidoreductase activity"/>
    <property type="evidence" value="ECO:0007669"/>
    <property type="project" value="InterPro"/>
</dbReference>
<name>A0A151X053_9HYME</name>
<dbReference type="EMBL" id="KQ982622">
    <property type="protein sequence ID" value="KYQ53706.1"/>
    <property type="molecule type" value="Genomic_DNA"/>
</dbReference>
<evidence type="ECO:0000313" key="1">
    <source>
        <dbReference type="EMBL" id="KYQ53706.1"/>
    </source>
</evidence>
<dbReference type="PANTHER" id="PTHR11699">
    <property type="entry name" value="ALDEHYDE DEHYDROGENASE-RELATED"/>
    <property type="match status" value="1"/>
</dbReference>
<evidence type="ECO:0008006" key="3">
    <source>
        <dbReference type="Google" id="ProtNLM"/>
    </source>
</evidence>
<dbReference type="InterPro" id="IPR016161">
    <property type="entry name" value="Ald_DH/histidinol_DH"/>
</dbReference>
<accession>A0A151X053</accession>
<protein>
    <recommendedName>
        <fullName evidence="3">Aldehyde dehydrogenase domain-containing protein</fullName>
    </recommendedName>
</protein>